<proteinExistence type="inferred from homology"/>
<feature type="domain" description="DOC" evidence="7">
    <location>
        <begin position="90"/>
        <end position="255"/>
    </location>
</feature>
<name>A0A8H7VD92_9FUNG</name>
<keyword evidence="9" id="KW-1185">Reference proteome</keyword>
<comment type="caution">
    <text evidence="8">The sequence shown here is derived from an EMBL/GenBank/DDBJ whole genome shotgun (WGS) entry which is preliminary data.</text>
</comment>
<dbReference type="AlphaFoldDB" id="A0A8H7VD92"/>
<dbReference type="PROSITE" id="PS51284">
    <property type="entry name" value="DOC"/>
    <property type="match status" value="1"/>
</dbReference>
<organism evidence="8 9">
    <name type="scientific">Circinella minor</name>
    <dbReference type="NCBI Taxonomy" id="1195481"/>
    <lineage>
        <taxon>Eukaryota</taxon>
        <taxon>Fungi</taxon>
        <taxon>Fungi incertae sedis</taxon>
        <taxon>Mucoromycota</taxon>
        <taxon>Mucoromycotina</taxon>
        <taxon>Mucoromycetes</taxon>
        <taxon>Mucorales</taxon>
        <taxon>Lichtheimiaceae</taxon>
        <taxon>Circinella</taxon>
    </lineage>
</organism>
<evidence type="ECO:0000259" key="7">
    <source>
        <dbReference type="PROSITE" id="PS51284"/>
    </source>
</evidence>
<dbReference type="GO" id="GO:0070979">
    <property type="term" value="P:protein K11-linked ubiquitination"/>
    <property type="evidence" value="ECO:0007669"/>
    <property type="project" value="TreeGrafter"/>
</dbReference>
<dbReference type="Gene3D" id="2.60.120.260">
    <property type="entry name" value="Galactose-binding domain-like"/>
    <property type="match status" value="1"/>
</dbReference>
<evidence type="ECO:0000256" key="4">
    <source>
        <dbReference type="ARBA" id="ARBA00022786"/>
    </source>
</evidence>
<dbReference type="InterPro" id="IPR004939">
    <property type="entry name" value="APC_su10/DOC_dom"/>
</dbReference>
<keyword evidence="4" id="KW-0833">Ubl conjugation pathway</keyword>
<dbReference type="SUPFAM" id="SSF49785">
    <property type="entry name" value="Galactose-binding domain-like"/>
    <property type="match status" value="1"/>
</dbReference>
<feature type="compositionally biased region" description="Basic and acidic residues" evidence="6">
    <location>
        <begin position="79"/>
        <end position="88"/>
    </location>
</feature>
<feature type="region of interest" description="Disordered" evidence="6">
    <location>
        <begin position="1"/>
        <end position="111"/>
    </location>
</feature>
<dbReference type="Pfam" id="PF03256">
    <property type="entry name" value="ANAPC10"/>
    <property type="match status" value="1"/>
</dbReference>
<protein>
    <recommendedName>
        <fullName evidence="7">DOC domain-containing protein</fullName>
    </recommendedName>
</protein>
<evidence type="ECO:0000256" key="2">
    <source>
        <dbReference type="ARBA" id="ARBA00022618"/>
    </source>
</evidence>
<feature type="compositionally biased region" description="Acidic residues" evidence="6">
    <location>
        <begin position="55"/>
        <end position="78"/>
    </location>
</feature>
<evidence type="ECO:0000256" key="6">
    <source>
        <dbReference type="SAM" id="MobiDB-lite"/>
    </source>
</evidence>
<evidence type="ECO:0000313" key="8">
    <source>
        <dbReference type="EMBL" id="KAG2218811.1"/>
    </source>
</evidence>
<dbReference type="GO" id="GO:0005680">
    <property type="term" value="C:anaphase-promoting complex"/>
    <property type="evidence" value="ECO:0007669"/>
    <property type="project" value="InterPro"/>
</dbReference>
<dbReference type="GO" id="GO:0031145">
    <property type="term" value="P:anaphase-promoting complex-dependent catabolic process"/>
    <property type="evidence" value="ECO:0007669"/>
    <property type="project" value="InterPro"/>
</dbReference>
<evidence type="ECO:0000313" key="9">
    <source>
        <dbReference type="Proteomes" id="UP000646827"/>
    </source>
</evidence>
<evidence type="ECO:0000256" key="3">
    <source>
        <dbReference type="ARBA" id="ARBA00022776"/>
    </source>
</evidence>
<gene>
    <name evidence="8" type="ORF">INT45_005458</name>
</gene>
<keyword evidence="3" id="KW-0498">Mitosis</keyword>
<sequence length="255" mass="28941">MSDNIPPHYGSLFLSDELHSGVEDNDDNDSDNTVERSLTAAVSGYMDSDMGTPREEEEEEEDDDNGEDDEVEDDDTEDDERRQSDSARETSALRIYEETHPDHHQKATGGREIADHEAIWAVSTFRPDWGVEKMRDNNPLTYWQSDCPNPKAPHTVDLLFHQATFIKQVSIFIDFTQDDSYTPKSISIRGGTTYRDLHEIMALECPETVGWQNADLCAATGEPVRVFRLQIAVLNTHLNGRDTHIRQVKVYSVLP</sequence>
<dbReference type="Proteomes" id="UP000646827">
    <property type="component" value="Unassembled WGS sequence"/>
</dbReference>
<dbReference type="PANTHER" id="PTHR12936">
    <property type="entry name" value="ANAPHASE-PROMOTING COMPLEX 10"/>
    <property type="match status" value="1"/>
</dbReference>
<reference evidence="8 9" key="1">
    <citation type="submission" date="2020-12" db="EMBL/GenBank/DDBJ databases">
        <title>Metabolic potential, ecology and presence of endohyphal bacteria is reflected in genomic diversity of Mucoromycotina.</title>
        <authorList>
            <person name="Muszewska A."/>
            <person name="Okrasinska A."/>
            <person name="Steczkiewicz K."/>
            <person name="Drgas O."/>
            <person name="Orlowska M."/>
            <person name="Perlinska-Lenart U."/>
            <person name="Aleksandrzak-Piekarczyk T."/>
            <person name="Szatraj K."/>
            <person name="Zielenkiewicz U."/>
            <person name="Pilsyk S."/>
            <person name="Malc E."/>
            <person name="Mieczkowski P."/>
            <person name="Kruszewska J.S."/>
            <person name="Biernat P."/>
            <person name="Pawlowska J."/>
        </authorList>
    </citation>
    <scope>NUCLEOTIDE SEQUENCE [LARGE SCALE GENOMIC DNA]</scope>
    <source>
        <strain evidence="8 9">CBS 142.35</strain>
    </source>
</reference>
<dbReference type="InterPro" id="IPR008979">
    <property type="entry name" value="Galactose-bd-like_sf"/>
</dbReference>
<keyword evidence="2" id="KW-0132">Cell division</keyword>
<keyword evidence="5" id="KW-0131">Cell cycle</keyword>
<dbReference type="OrthoDB" id="24948at2759"/>
<feature type="compositionally biased region" description="Acidic residues" evidence="6">
    <location>
        <begin position="23"/>
        <end position="32"/>
    </location>
</feature>
<dbReference type="InterPro" id="IPR016901">
    <property type="entry name" value="APC10/Doc1"/>
</dbReference>
<dbReference type="SMART" id="SM01337">
    <property type="entry name" value="APC10"/>
    <property type="match status" value="1"/>
</dbReference>
<dbReference type="CDD" id="cd08366">
    <property type="entry name" value="APC10"/>
    <property type="match status" value="1"/>
</dbReference>
<accession>A0A8H7VD92</accession>
<dbReference type="EMBL" id="JAEPRB010000209">
    <property type="protein sequence ID" value="KAG2218811.1"/>
    <property type="molecule type" value="Genomic_DNA"/>
</dbReference>
<dbReference type="PANTHER" id="PTHR12936:SF0">
    <property type="entry name" value="ANAPHASE-PROMOTING COMPLEX SUBUNIT 10"/>
    <property type="match status" value="1"/>
</dbReference>
<comment type="similarity">
    <text evidence="1">Belongs to the APC10 family.</text>
</comment>
<evidence type="ECO:0000256" key="1">
    <source>
        <dbReference type="ARBA" id="ARBA00006762"/>
    </source>
</evidence>
<dbReference type="GO" id="GO:0051301">
    <property type="term" value="P:cell division"/>
    <property type="evidence" value="ECO:0007669"/>
    <property type="project" value="UniProtKB-KW"/>
</dbReference>
<evidence type="ECO:0000256" key="5">
    <source>
        <dbReference type="ARBA" id="ARBA00023306"/>
    </source>
</evidence>
<feature type="compositionally biased region" description="Basic and acidic residues" evidence="6">
    <location>
        <begin position="95"/>
        <end position="105"/>
    </location>
</feature>